<dbReference type="RefSeq" id="WP_283733244.1">
    <property type="nucleotide sequence ID" value="NZ_CP125968.1"/>
</dbReference>
<gene>
    <name evidence="2" type="ORF">QTL97_14880</name>
</gene>
<name>A0AAW9ACZ9_9BACL</name>
<accession>A0AAW9ACZ9</accession>
<sequence length="155" mass="17569">METIAQLKFARIYTMGRLSMTKEDAWDVQPKGFNNTVRWNVGHIYCTLENFTSMVLPSYEPHHQEWQKLFVRGTSPAGWEGQAPSKEELQAALQEQVPRVVEALEGKLDEVLPEPLKIGDMLTMDTVDAVIQFALWHEGVHAGVIHGLNRGLENK</sequence>
<dbReference type="Proteomes" id="UP001271648">
    <property type="component" value="Unassembled WGS sequence"/>
</dbReference>
<comment type="caution">
    <text evidence="2">The sequence shown here is derived from an EMBL/GenBank/DDBJ whole genome shotgun (WGS) entry which is preliminary data.</text>
</comment>
<dbReference type="InterPro" id="IPR034660">
    <property type="entry name" value="DinB/YfiT-like"/>
</dbReference>
<dbReference type="Gene3D" id="1.20.120.450">
    <property type="entry name" value="dinb family like domain"/>
    <property type="match status" value="1"/>
</dbReference>
<evidence type="ECO:0000259" key="1">
    <source>
        <dbReference type="Pfam" id="PF12867"/>
    </source>
</evidence>
<protein>
    <submittedName>
        <fullName evidence="2">DinB family protein</fullName>
    </submittedName>
</protein>
<dbReference type="SUPFAM" id="SSF109854">
    <property type="entry name" value="DinB/YfiT-like putative metalloenzymes"/>
    <property type="match status" value="1"/>
</dbReference>
<dbReference type="AlphaFoldDB" id="A0AAW9ACZ9"/>
<dbReference type="EMBL" id="JAUBDJ010000011">
    <property type="protein sequence ID" value="MDW0118215.1"/>
    <property type="molecule type" value="Genomic_DNA"/>
</dbReference>
<evidence type="ECO:0000313" key="3">
    <source>
        <dbReference type="Proteomes" id="UP001271648"/>
    </source>
</evidence>
<keyword evidence="3" id="KW-1185">Reference proteome</keyword>
<evidence type="ECO:0000313" key="2">
    <source>
        <dbReference type="EMBL" id="MDW0118215.1"/>
    </source>
</evidence>
<reference evidence="2 3" key="1">
    <citation type="submission" date="2023-06" db="EMBL/GenBank/DDBJ databases">
        <title>Sporosarcina sp. nov., isolated from Korean traditional fermented seafood 'Jeotgal'.</title>
        <authorList>
            <person name="Yang A.I."/>
            <person name="Shin N.-R."/>
        </authorList>
    </citation>
    <scope>NUCLEOTIDE SEQUENCE [LARGE SCALE GENOMIC DNA]</scope>
    <source>
        <strain evidence="2 3">KCTC43456</strain>
    </source>
</reference>
<feature type="domain" description="DinB-like" evidence="1">
    <location>
        <begin position="6"/>
        <end position="145"/>
    </location>
</feature>
<dbReference type="InterPro" id="IPR024775">
    <property type="entry name" value="DinB-like"/>
</dbReference>
<dbReference type="Pfam" id="PF12867">
    <property type="entry name" value="DinB_2"/>
    <property type="match status" value="1"/>
</dbReference>
<organism evidence="2 3">
    <name type="scientific">Sporosarcina thermotolerans</name>
    <dbReference type="NCBI Taxonomy" id="633404"/>
    <lineage>
        <taxon>Bacteria</taxon>
        <taxon>Bacillati</taxon>
        <taxon>Bacillota</taxon>
        <taxon>Bacilli</taxon>
        <taxon>Bacillales</taxon>
        <taxon>Caryophanaceae</taxon>
        <taxon>Sporosarcina</taxon>
    </lineage>
</organism>
<proteinExistence type="predicted"/>